<name>A0A1B9IBX1_9TREE</name>
<feature type="chain" id="PRO_5008628504" description="AttH domain-containing protein" evidence="1">
    <location>
        <begin position="23"/>
        <end position="368"/>
    </location>
</feature>
<dbReference type="STRING" id="1296096.A0A1B9IBX1"/>
<dbReference type="OrthoDB" id="5344254at2759"/>
<feature type="domain" description="AsqO/PenF-like C-terminal" evidence="3">
    <location>
        <begin position="231"/>
        <end position="363"/>
    </location>
</feature>
<dbReference type="AlphaFoldDB" id="A0A1B9IBX1"/>
<evidence type="ECO:0000313" key="6">
    <source>
        <dbReference type="Proteomes" id="UP000094020"/>
    </source>
</evidence>
<dbReference type="GeneID" id="30168591"/>
<accession>A0A1B9IBX1</accession>
<proteinExistence type="predicted"/>
<sequence>MVQLKLITIALTTFLLPLNIQAKPPKNYILPNIIEGPVSIETQVGQGSYDRAYIQTHNESSYEWWYFDAISSDGKSSIVLISLVTLSELGQGTELQGQIVTPEGEIFSNRSDYGPEGKLWVSTKGDGSSGIIGNGDFTWIGQPDLSQYVLNVNWPEKEMTGTITLISNASPFVGCDAFGPDARTDTFWWFNWINLMGDAVAIVDLKVGDKKIAFTGNGYHDKNWGPVSFPSYVNYWYWGHGRAGDYSLVWSRIVDKDNITISSAWLTEGGKIIHSTCVHDDSIQVIPFGNNITIPPNRPNNTNNIDGFDININTGERGKYQFKFDSNQWTNGNQGNYARWIGNFKGGKVGDEPGIGVGITEQMGPFGI</sequence>
<evidence type="ECO:0008006" key="7">
    <source>
        <dbReference type="Google" id="ProtNLM"/>
    </source>
</evidence>
<dbReference type="Pfam" id="PF25581">
    <property type="entry name" value="AsqO_C"/>
    <property type="match status" value="1"/>
</dbReference>
<keyword evidence="6" id="KW-1185">Reference proteome</keyword>
<organism evidence="4">
    <name type="scientific">Kwoniella pini CBS 10737</name>
    <dbReference type="NCBI Taxonomy" id="1296096"/>
    <lineage>
        <taxon>Eukaryota</taxon>
        <taxon>Fungi</taxon>
        <taxon>Dikarya</taxon>
        <taxon>Basidiomycota</taxon>
        <taxon>Agaricomycotina</taxon>
        <taxon>Tremellomycetes</taxon>
        <taxon>Tremellales</taxon>
        <taxon>Cryptococcaceae</taxon>
        <taxon>Kwoniella</taxon>
    </lineage>
</organism>
<evidence type="ECO:0000259" key="3">
    <source>
        <dbReference type="Pfam" id="PF25581"/>
    </source>
</evidence>
<reference evidence="5" key="2">
    <citation type="submission" date="2013-07" db="EMBL/GenBank/DDBJ databases">
        <authorList>
            <consortium name="The Broad Institute Genome Sequencing Platform"/>
            <person name="Cuomo C."/>
            <person name="Litvintseva A."/>
            <person name="Chen Y."/>
            <person name="Heitman J."/>
            <person name="Sun S."/>
            <person name="Springer D."/>
            <person name="Dromer F."/>
            <person name="Young S.K."/>
            <person name="Zeng Q."/>
            <person name="Gargeya S."/>
            <person name="Fitzgerald M."/>
            <person name="Abouelleil A."/>
            <person name="Alvarado L."/>
            <person name="Berlin A.M."/>
            <person name="Chapman S.B."/>
            <person name="Dewar J."/>
            <person name="Goldberg J."/>
            <person name="Griggs A."/>
            <person name="Gujja S."/>
            <person name="Hansen M."/>
            <person name="Howarth C."/>
            <person name="Imamovic A."/>
            <person name="Larimer J."/>
            <person name="McCowan C."/>
            <person name="Murphy C."/>
            <person name="Pearson M."/>
            <person name="Priest M."/>
            <person name="Roberts A."/>
            <person name="Saif S."/>
            <person name="Shea T."/>
            <person name="Sykes S."/>
            <person name="Wortman J."/>
            <person name="Nusbaum C."/>
            <person name="Birren B."/>
        </authorList>
    </citation>
    <scope>NUCLEOTIDE SEQUENCE</scope>
    <source>
        <strain evidence="5">CBS 10737</strain>
    </source>
</reference>
<reference evidence="4" key="1">
    <citation type="submission" date="2013-07" db="EMBL/GenBank/DDBJ databases">
        <title>The Genome Sequence of Cryptococcus pinus CBS10737.</title>
        <authorList>
            <consortium name="The Broad Institute Genome Sequencing Platform"/>
            <person name="Cuomo C."/>
            <person name="Litvintseva A."/>
            <person name="Chen Y."/>
            <person name="Heitman J."/>
            <person name="Sun S."/>
            <person name="Springer D."/>
            <person name="Dromer F."/>
            <person name="Young S.K."/>
            <person name="Zeng Q."/>
            <person name="Gargeya S."/>
            <person name="Fitzgerald M."/>
            <person name="Abouelleil A."/>
            <person name="Alvarado L."/>
            <person name="Berlin A.M."/>
            <person name="Chapman S.B."/>
            <person name="Dewar J."/>
            <person name="Goldberg J."/>
            <person name="Griggs A."/>
            <person name="Gujja S."/>
            <person name="Hansen M."/>
            <person name="Howarth C."/>
            <person name="Imamovic A."/>
            <person name="Larimer J."/>
            <person name="McCowan C."/>
            <person name="Murphy C."/>
            <person name="Pearson M."/>
            <person name="Priest M."/>
            <person name="Roberts A."/>
            <person name="Saif S."/>
            <person name="Shea T."/>
            <person name="Sykes S."/>
            <person name="Wortman J."/>
            <person name="Nusbaum C."/>
            <person name="Birren B."/>
        </authorList>
    </citation>
    <scope>NUCLEOTIDE SEQUENCE [LARGE SCALE GENOMIC DNA]</scope>
    <source>
        <strain evidence="4">CBS 10737</strain>
    </source>
</reference>
<feature type="signal peptide" evidence="1">
    <location>
        <begin position="1"/>
        <end position="22"/>
    </location>
</feature>
<reference evidence="4" key="3">
    <citation type="submission" date="2016-07" db="EMBL/GenBank/DDBJ databases">
        <title>Evolution of pathogenesis and genome organization in the Tremellales.</title>
        <authorList>
            <person name="Cuomo C."/>
            <person name="Litvintseva A."/>
            <person name="Heitman J."/>
            <person name="Chen Y."/>
            <person name="Sun S."/>
            <person name="Springer D."/>
            <person name="Dromer F."/>
            <person name="Young S."/>
            <person name="Zeng Q."/>
            <person name="Chapman S."/>
            <person name="Gujja S."/>
            <person name="Saif S."/>
            <person name="Birren B."/>
        </authorList>
    </citation>
    <scope>NUCLEOTIDE SEQUENCE</scope>
    <source>
        <strain evidence="4">CBS 10737</strain>
    </source>
</reference>
<keyword evidence="1" id="KW-0732">Signal</keyword>
<evidence type="ECO:0000313" key="5">
    <source>
        <dbReference type="EMBL" id="WWC67197.1"/>
    </source>
</evidence>
<dbReference type="EMBL" id="CP144519">
    <property type="protein sequence ID" value="WWC67197.1"/>
    <property type="molecule type" value="Genomic_DNA"/>
</dbReference>
<dbReference type="KEGG" id="kpin:30168591"/>
<protein>
    <recommendedName>
        <fullName evidence="7">AttH domain-containing protein</fullName>
    </recommendedName>
</protein>
<dbReference type="Pfam" id="PF24137">
    <property type="entry name" value="DA_N"/>
    <property type="match status" value="1"/>
</dbReference>
<dbReference type="EMBL" id="KI894007">
    <property type="protein sequence ID" value="OCF52921.1"/>
    <property type="molecule type" value="Genomic_DNA"/>
</dbReference>
<dbReference type="SUPFAM" id="SSF159245">
    <property type="entry name" value="AttH-like"/>
    <property type="match status" value="1"/>
</dbReference>
<gene>
    <name evidence="4" type="ORF">I206_00222</name>
    <name evidence="5" type="ORF">I206_101104</name>
</gene>
<evidence type="ECO:0000259" key="2">
    <source>
        <dbReference type="Pfam" id="PF24137"/>
    </source>
</evidence>
<dbReference type="InterPro" id="IPR056402">
    <property type="entry name" value="DA_N"/>
</dbReference>
<evidence type="ECO:0000256" key="1">
    <source>
        <dbReference type="SAM" id="SignalP"/>
    </source>
</evidence>
<evidence type="ECO:0000313" key="4">
    <source>
        <dbReference type="EMBL" id="OCF52921.1"/>
    </source>
</evidence>
<feature type="domain" description="Diels-Alderase N-terminal" evidence="2">
    <location>
        <begin position="31"/>
        <end position="224"/>
    </location>
</feature>
<dbReference type="RefSeq" id="XP_019014140.1">
    <property type="nucleotide sequence ID" value="XM_019152002.1"/>
</dbReference>
<dbReference type="InterPro" id="IPR057722">
    <property type="entry name" value="AsqO/PenF-like_C"/>
</dbReference>
<reference evidence="5" key="4">
    <citation type="submission" date="2024-02" db="EMBL/GenBank/DDBJ databases">
        <title>Comparative genomics of Cryptococcus and Kwoniella reveals pathogenesis evolution and contrasting modes of karyotype evolution via chromosome fusion or intercentromeric recombination.</title>
        <authorList>
            <person name="Coelho M.A."/>
            <person name="David-Palma M."/>
            <person name="Shea T."/>
            <person name="Bowers K."/>
            <person name="McGinley-Smith S."/>
            <person name="Mohammad A.W."/>
            <person name="Gnirke A."/>
            <person name="Yurkov A.M."/>
            <person name="Nowrousian M."/>
            <person name="Sun S."/>
            <person name="Cuomo C.A."/>
            <person name="Heitman J."/>
        </authorList>
    </citation>
    <scope>NUCLEOTIDE SEQUENCE</scope>
    <source>
        <strain evidence="5">CBS 10737</strain>
    </source>
</reference>
<dbReference type="Proteomes" id="UP000094020">
    <property type="component" value="Chromosome 1"/>
</dbReference>